<dbReference type="InterPro" id="IPR027268">
    <property type="entry name" value="Peptidase_M4/M1_CTD_sf"/>
</dbReference>
<keyword evidence="5 12" id="KW-0479">Metal-binding</keyword>
<comment type="similarity">
    <text evidence="2 13">Belongs to the peptidase M36 family.</text>
</comment>
<dbReference type="InterPro" id="IPR050371">
    <property type="entry name" value="Fungal_virulence_M36"/>
</dbReference>
<keyword evidence="3 13" id="KW-0964">Secreted</keyword>
<dbReference type="Pfam" id="PF02128">
    <property type="entry name" value="Peptidase_M36"/>
    <property type="match status" value="1"/>
</dbReference>
<keyword evidence="7 13" id="KW-0378">Hydrolase</keyword>
<feature type="compositionally biased region" description="Low complexity" evidence="14">
    <location>
        <begin position="263"/>
        <end position="284"/>
    </location>
</feature>
<sequence>MHNPAFFASIFALTATVLQCAAVPIIARPPMMDMPAFYQPNAVEGPTDHPGSSLARRAAMSTDDAMNVAATHIMAVTGMSASDFAMSDAHTCSMSGITHYYGTQMLMGLPIANAVTNVNIGTDGKIMSFHQSFASQDALDCAKAAMSKRDAAISADQAVLMFAQSMGLSTADKLTVSTTDAGTVVSGASFANQPIQAVQKFYQTDSNNVVPVWDLNINMMDSMNHWANAFVNSQTGQIVGTANWVSDATNELGSGALTKRQQRNQQQQQQQRPTQQQQQQQPPQGSAIPAATYKVIPMGQLSPTQGPNNGFSVVTSPWNLQASPFGWQNANKDLSGNNVIAQSNPNNAASIAALVSLPRPKDANQNFQATFDPTQGPTLPANRDAATTNAFYVANSMHDILYNYGFTENAGNFQITNNGKGGQGNDPVIANTQDGSGVNNANFASPPDGQPGLMRMYVFNTATPNRDGALENDVVAHEVVHGLSNRLTGGPTNANCLQTLESGGMGEGWSDMFGLMVSLPDANTAATPVITGAYVLNNQKGVRNFPYSTSTTTNPLMYSSLTQLNEVHNIGEVWCNMLFEGMWNMIATSGGQKTPASQLVTSAGSNTGNSDLMLLMIAGMKMQPCNPTFIQARNAIIAADQAMFNGKYTCSLWNGFAKRGLGVNASSPGTPGAATFTDNRDIPAGCTKTFQ</sequence>
<dbReference type="Gene3D" id="3.10.170.10">
    <property type="match status" value="1"/>
</dbReference>
<comment type="caution">
    <text evidence="16">The sequence shown here is derived from an EMBL/GenBank/DDBJ whole genome shotgun (WGS) entry which is preliminary data.</text>
</comment>
<dbReference type="GO" id="GO:0006508">
    <property type="term" value="P:proteolysis"/>
    <property type="evidence" value="ECO:0007669"/>
    <property type="project" value="UniProtKB-KW"/>
</dbReference>
<protein>
    <recommendedName>
        <fullName evidence="13">Extracellular metalloproteinase</fullName>
        <ecNumber evidence="13">3.4.24.-</ecNumber>
    </recommendedName>
    <alternativeName>
        <fullName evidence="13">Fungalysin</fullName>
    </alternativeName>
</protein>
<evidence type="ECO:0000256" key="11">
    <source>
        <dbReference type="PIRSR" id="PIRSR601842-1"/>
    </source>
</evidence>
<gene>
    <name evidence="16" type="ORF">CcCBS67573_g08792</name>
</gene>
<feature type="active site" evidence="11">
    <location>
        <position position="478"/>
    </location>
</feature>
<reference evidence="16 17" key="1">
    <citation type="journal article" date="2019" name="Sci. Rep.">
        <title>Comparative genomics of chytrid fungi reveal insights into the obligate biotrophic and pathogenic lifestyle of Synchytrium endobioticum.</title>
        <authorList>
            <person name="van de Vossenberg B.T.L.H."/>
            <person name="Warris S."/>
            <person name="Nguyen H.D.T."/>
            <person name="van Gent-Pelzer M.P.E."/>
            <person name="Joly D.L."/>
            <person name="van de Geest H.C."/>
            <person name="Bonants P.J.M."/>
            <person name="Smith D.S."/>
            <person name="Levesque C.A."/>
            <person name="van der Lee T.A.J."/>
        </authorList>
    </citation>
    <scope>NUCLEOTIDE SEQUENCE [LARGE SCALE GENOMIC DNA]</scope>
    <source>
        <strain evidence="16 17">CBS 675.73</strain>
    </source>
</reference>
<proteinExistence type="inferred from homology"/>
<dbReference type="EC" id="3.4.24.-" evidence="13"/>
<evidence type="ECO:0000256" key="14">
    <source>
        <dbReference type="SAM" id="MobiDB-lite"/>
    </source>
</evidence>
<keyword evidence="6 13" id="KW-0732">Signal</keyword>
<dbReference type="Proteomes" id="UP000320333">
    <property type="component" value="Unassembled WGS sequence"/>
</dbReference>
<feature type="binding site" evidence="12">
    <location>
        <position position="247"/>
    </location>
    <ligand>
        <name>Zn(2+)</name>
        <dbReference type="ChEBI" id="CHEBI:29105"/>
        <note>catalytic</note>
    </ligand>
</feature>
<evidence type="ECO:0000256" key="1">
    <source>
        <dbReference type="ARBA" id="ARBA00004613"/>
    </source>
</evidence>
<feature type="binding site" evidence="12">
    <location>
        <position position="507"/>
    </location>
    <ligand>
        <name>Zn(2+)</name>
        <dbReference type="ChEBI" id="CHEBI:29105"/>
        <note>catalytic</note>
    </ligand>
</feature>
<dbReference type="AlphaFoldDB" id="A0A507EHY6"/>
<keyword evidence="17" id="KW-1185">Reference proteome</keyword>
<keyword evidence="10 13" id="KW-0865">Zymogen</keyword>
<evidence type="ECO:0000313" key="17">
    <source>
        <dbReference type="Proteomes" id="UP000320333"/>
    </source>
</evidence>
<feature type="signal peptide" evidence="13">
    <location>
        <begin position="1"/>
        <end position="22"/>
    </location>
</feature>
<evidence type="ECO:0000313" key="16">
    <source>
        <dbReference type="EMBL" id="TPX63027.1"/>
    </source>
</evidence>
<evidence type="ECO:0000259" key="15">
    <source>
        <dbReference type="Pfam" id="PF07504"/>
    </source>
</evidence>
<feature type="region of interest" description="Disordered" evidence="14">
    <location>
        <begin position="258"/>
        <end position="286"/>
    </location>
</feature>
<evidence type="ECO:0000256" key="9">
    <source>
        <dbReference type="ARBA" id="ARBA00023049"/>
    </source>
</evidence>
<dbReference type="GO" id="GO:0004222">
    <property type="term" value="F:metalloendopeptidase activity"/>
    <property type="evidence" value="ECO:0007669"/>
    <property type="project" value="InterPro"/>
</dbReference>
<dbReference type="GO" id="GO:0008270">
    <property type="term" value="F:zinc ion binding"/>
    <property type="evidence" value="ECO:0007669"/>
    <property type="project" value="InterPro"/>
</dbReference>
<evidence type="ECO:0000256" key="5">
    <source>
        <dbReference type="ARBA" id="ARBA00022723"/>
    </source>
</evidence>
<evidence type="ECO:0000256" key="3">
    <source>
        <dbReference type="ARBA" id="ARBA00022525"/>
    </source>
</evidence>
<evidence type="ECO:0000256" key="2">
    <source>
        <dbReference type="ARBA" id="ARBA00006006"/>
    </source>
</evidence>
<dbReference type="EMBL" id="QEAP01000636">
    <property type="protein sequence ID" value="TPX63027.1"/>
    <property type="molecule type" value="Genomic_DNA"/>
</dbReference>
<dbReference type="Pfam" id="PF07504">
    <property type="entry name" value="FTP"/>
    <property type="match status" value="1"/>
</dbReference>
<feature type="binding site" evidence="12">
    <location>
        <position position="477"/>
    </location>
    <ligand>
        <name>Zn(2+)</name>
        <dbReference type="ChEBI" id="CHEBI:29105"/>
        <note>catalytic</note>
    </ligand>
</feature>
<dbReference type="CDD" id="cd09596">
    <property type="entry name" value="M36"/>
    <property type="match status" value="1"/>
</dbReference>
<dbReference type="PANTHER" id="PTHR33478">
    <property type="entry name" value="EXTRACELLULAR METALLOPROTEINASE MEP"/>
    <property type="match status" value="1"/>
</dbReference>
<evidence type="ECO:0000256" key="13">
    <source>
        <dbReference type="RuleBase" id="RU364017"/>
    </source>
</evidence>
<name>A0A507EHY6_9FUNG</name>
<feature type="domain" description="FTP" evidence="15">
    <location>
        <begin position="83"/>
        <end position="133"/>
    </location>
</feature>
<dbReference type="Gene3D" id="1.10.390.10">
    <property type="entry name" value="Neutral Protease Domain 2"/>
    <property type="match status" value="1"/>
</dbReference>
<dbReference type="STRING" id="246404.A0A507EHY6"/>
<evidence type="ECO:0000256" key="6">
    <source>
        <dbReference type="ARBA" id="ARBA00022729"/>
    </source>
</evidence>
<evidence type="ECO:0000256" key="7">
    <source>
        <dbReference type="ARBA" id="ARBA00022801"/>
    </source>
</evidence>
<evidence type="ECO:0000256" key="12">
    <source>
        <dbReference type="PIRSR" id="PIRSR601842-2"/>
    </source>
</evidence>
<comment type="cofactor">
    <cofactor evidence="12">
        <name>Zn(2+)</name>
        <dbReference type="ChEBI" id="CHEBI:29105"/>
    </cofactor>
    <text evidence="12">Binds 1 zinc ion per subunit.</text>
</comment>
<feature type="chain" id="PRO_5021512898" description="Extracellular metalloproteinase" evidence="13">
    <location>
        <begin position="23"/>
        <end position="691"/>
    </location>
</feature>
<feature type="binding site" evidence="12">
    <location>
        <position position="481"/>
    </location>
    <ligand>
        <name>Zn(2+)</name>
        <dbReference type="ChEBI" id="CHEBI:29105"/>
        <note>catalytic</note>
    </ligand>
</feature>
<evidence type="ECO:0000256" key="10">
    <source>
        <dbReference type="ARBA" id="ARBA00023145"/>
    </source>
</evidence>
<dbReference type="OrthoDB" id="3227768at2759"/>
<dbReference type="SUPFAM" id="SSF55486">
    <property type="entry name" value="Metalloproteases ('zincins'), catalytic domain"/>
    <property type="match status" value="1"/>
</dbReference>
<dbReference type="GO" id="GO:0005615">
    <property type="term" value="C:extracellular space"/>
    <property type="evidence" value="ECO:0007669"/>
    <property type="project" value="InterPro"/>
</dbReference>
<keyword evidence="4 13" id="KW-0645">Protease</keyword>
<evidence type="ECO:0000256" key="4">
    <source>
        <dbReference type="ARBA" id="ARBA00022670"/>
    </source>
</evidence>
<accession>A0A507EHY6</accession>
<organism evidence="16 17">
    <name type="scientific">Chytriomyces confervae</name>
    <dbReference type="NCBI Taxonomy" id="246404"/>
    <lineage>
        <taxon>Eukaryota</taxon>
        <taxon>Fungi</taxon>
        <taxon>Fungi incertae sedis</taxon>
        <taxon>Chytridiomycota</taxon>
        <taxon>Chytridiomycota incertae sedis</taxon>
        <taxon>Chytridiomycetes</taxon>
        <taxon>Chytridiales</taxon>
        <taxon>Chytriomycetaceae</taxon>
        <taxon>Chytriomyces</taxon>
    </lineage>
</organism>
<dbReference type="InterPro" id="IPR001842">
    <property type="entry name" value="Peptidase_M36"/>
</dbReference>
<keyword evidence="9 13" id="KW-0482">Metalloprotease</keyword>
<keyword evidence="8 12" id="KW-0862">Zinc</keyword>
<comment type="subcellular location">
    <subcellularLocation>
        <location evidence="1 13">Secreted</location>
    </subcellularLocation>
</comment>
<evidence type="ECO:0000256" key="8">
    <source>
        <dbReference type="ARBA" id="ARBA00022833"/>
    </source>
</evidence>
<dbReference type="InterPro" id="IPR011096">
    <property type="entry name" value="FTP_domain"/>
</dbReference>
<dbReference type="PANTHER" id="PTHR33478:SF1">
    <property type="entry name" value="EXTRACELLULAR METALLOPROTEINASE MEP"/>
    <property type="match status" value="1"/>
</dbReference>